<proteinExistence type="predicted"/>
<dbReference type="PANTHER" id="PTHR12306">
    <property type="entry name" value="CELL DEATH ACTIVATOR CIDE"/>
    <property type="match status" value="1"/>
</dbReference>
<evidence type="ECO:0000259" key="4">
    <source>
        <dbReference type="PROSITE" id="PS51135"/>
    </source>
</evidence>
<evidence type="ECO:0000256" key="2">
    <source>
        <dbReference type="PROSITE-ProRule" id="PRU00447"/>
    </source>
</evidence>
<reference evidence="5" key="1">
    <citation type="submission" date="2025-08" db="UniProtKB">
        <authorList>
            <consortium name="Ensembl"/>
        </authorList>
    </citation>
    <scope>IDENTIFICATION</scope>
</reference>
<evidence type="ECO:0000313" key="6">
    <source>
        <dbReference type="Proteomes" id="UP000694408"/>
    </source>
</evidence>
<dbReference type="Pfam" id="PF02017">
    <property type="entry name" value="CIDE-N"/>
    <property type="match status" value="1"/>
</dbReference>
<reference evidence="5" key="2">
    <citation type="submission" date="2025-09" db="UniProtKB">
        <authorList>
            <consortium name="Ensembl"/>
        </authorList>
    </citation>
    <scope>IDENTIFICATION</scope>
</reference>
<evidence type="ECO:0000256" key="3">
    <source>
        <dbReference type="SAM" id="MobiDB-lite"/>
    </source>
</evidence>
<dbReference type="Proteomes" id="UP000694408">
    <property type="component" value="Unplaced"/>
</dbReference>
<keyword evidence="1 2" id="KW-0053">Apoptosis</keyword>
<dbReference type="AlphaFoldDB" id="A0A8C5NKP6"/>
<dbReference type="InterPro" id="IPR003508">
    <property type="entry name" value="CIDE-N_dom"/>
</dbReference>
<dbReference type="SUPFAM" id="SSF54277">
    <property type="entry name" value="CAD &amp; PB1 domains"/>
    <property type="match status" value="1"/>
</dbReference>
<dbReference type="GO" id="GO:0042981">
    <property type="term" value="P:regulation of apoptotic process"/>
    <property type="evidence" value="ECO:0007669"/>
    <property type="project" value="TreeGrafter"/>
</dbReference>
<name>A0A8C5NKP6_JUNHY</name>
<dbReference type="Ensembl" id="ENSJHYT00000007097.1">
    <property type="protein sequence ID" value="ENSJHYP00000005800.1"/>
    <property type="gene ID" value="ENSJHYG00000004714.1"/>
</dbReference>
<dbReference type="GO" id="GO:0006915">
    <property type="term" value="P:apoptotic process"/>
    <property type="evidence" value="ECO:0007669"/>
    <property type="project" value="UniProtKB-UniRule"/>
</dbReference>
<dbReference type="Gene3D" id="3.10.20.10">
    <property type="match status" value="1"/>
</dbReference>
<organism evidence="5 6">
    <name type="scientific">Junco hyemalis</name>
    <name type="common">Dark-eyed junco</name>
    <dbReference type="NCBI Taxonomy" id="40217"/>
    <lineage>
        <taxon>Eukaryota</taxon>
        <taxon>Metazoa</taxon>
        <taxon>Chordata</taxon>
        <taxon>Craniata</taxon>
        <taxon>Vertebrata</taxon>
        <taxon>Euteleostomi</taxon>
        <taxon>Archelosauria</taxon>
        <taxon>Archosauria</taxon>
        <taxon>Dinosauria</taxon>
        <taxon>Saurischia</taxon>
        <taxon>Theropoda</taxon>
        <taxon>Coelurosauria</taxon>
        <taxon>Aves</taxon>
        <taxon>Neognathae</taxon>
        <taxon>Neoaves</taxon>
        <taxon>Telluraves</taxon>
        <taxon>Australaves</taxon>
        <taxon>Passeriformes</taxon>
        <taxon>Passerellidae</taxon>
        <taxon>Junco</taxon>
    </lineage>
</organism>
<evidence type="ECO:0000313" key="5">
    <source>
        <dbReference type="Ensembl" id="ENSJHYP00000005800.1"/>
    </source>
</evidence>
<sequence>MAPDRSPHIPGQLCQGCATLHGHRLSSRSEGTSRGLVRGQCSSSCPWAPLGAAWHRPVTPTGAFVRIDGSLPARPSPSGPARLPVSPQPDGPGSRCPLSRTCPAPGPIGPGGQEGAAWGGRSLCDRYIRTGEADGFDPREKSCCSLEVRGWELCWTPGRLLAGDTPGSGSWLEPPLERQGWGAPMGVPGPKAPVPSPSSPGLLSHLCSSADSAPACPFAQEPCWQGTLAGRPPLAWPRPKGRTSPCKGSGDRARAQFCHRHCQQGDLEQTGAESSGRTPGAELDVLVGTDLELTGATVLPPRRLLRALWKMDYAKSLSQRLAAPVSKCVSASASMTQQLLAGPAPRPKPYRVCNGDRSVRKGVMAPSLAELLRQAQSALALPAPIALVLDEDGTAVETESFFRTLEEGTALMALSKGQSWTAPKTRGYQVSLSRKPPRRIDVACVTFDLYKTHPKDLGCLNVKATLYGTYSMSYDLRCYGARRLVKEALRWALFSMQATGHVLLGTSCYMQQLLDATEEEQKEEEKSSLPLQNLLPCSLPALPYKKMSQ</sequence>
<dbReference type="SMART" id="SM00266">
    <property type="entry name" value="CAD"/>
    <property type="match status" value="1"/>
</dbReference>
<dbReference type="PROSITE" id="PS51135">
    <property type="entry name" value="CIDE_N"/>
    <property type="match status" value="1"/>
</dbReference>
<dbReference type="PANTHER" id="PTHR12306:SF9">
    <property type="entry name" value="LIPID TRANSFERASE CIDEC"/>
    <property type="match status" value="1"/>
</dbReference>
<evidence type="ECO:0000256" key="1">
    <source>
        <dbReference type="ARBA" id="ARBA00022703"/>
    </source>
</evidence>
<accession>A0A8C5NKP6</accession>
<protein>
    <submittedName>
        <fullName evidence="5">Cell death inducing DFFA like effector c</fullName>
    </submittedName>
</protein>
<feature type="domain" description="CIDE-N" evidence="4">
    <location>
        <begin position="346"/>
        <end position="422"/>
    </location>
</feature>
<keyword evidence="6" id="KW-1185">Reference proteome</keyword>
<feature type="region of interest" description="Disordered" evidence="3">
    <location>
        <begin position="66"/>
        <end position="95"/>
    </location>
</feature>